<gene>
    <name evidence="2" type="ORF">Cvel_28722</name>
</gene>
<proteinExistence type="predicted"/>
<feature type="transmembrane region" description="Helical" evidence="1">
    <location>
        <begin position="339"/>
        <end position="361"/>
    </location>
</feature>
<dbReference type="EMBL" id="CDMZ01003050">
    <property type="protein sequence ID" value="CEM44936.1"/>
    <property type="molecule type" value="Genomic_DNA"/>
</dbReference>
<keyword evidence="1" id="KW-1133">Transmembrane helix</keyword>
<evidence type="ECO:0000256" key="1">
    <source>
        <dbReference type="SAM" id="Phobius"/>
    </source>
</evidence>
<protein>
    <submittedName>
        <fullName evidence="2">Uncharacterized protein</fullName>
    </submittedName>
</protein>
<keyword evidence="1" id="KW-0812">Transmembrane</keyword>
<dbReference type="VEuPathDB" id="CryptoDB:Cvel_28722"/>
<sequence length="373" mass="39897">MDRASFVPLFACGLTWVSVCTAISRTVYLSAPRFSDSRYTDAYGDILFWQKSFYDTLSGNGEAVKIFVDSAGWNFFTNQGIPSDRLPQTSVEDIFIGYGGLAVAARSELIQPTSYFDVIARGRDISMSSFNRTALLYEGTLYRNQEDGGTVEAAKERILKGLDANGIYTVIPFEHDNRLTLDALATFLPTGNDTNGILISNTTEQGEGDFFNRMKGSLEGLVPNLTLAVAPLNMSLPRRAGAPRSICGAYTAVLETDANVYVPQYGEDANDALGLQAVESLVGTFKKVVGVDSSAVCRLGGSPSSMAVVLPGVGEPNAEGLEIGTVTGVASAAHREGGVAASLLLSVGLWIFAVWAISSGTSNNCKFQKRRIM</sequence>
<dbReference type="SUPFAM" id="SSF55909">
    <property type="entry name" value="Pentein"/>
    <property type="match status" value="1"/>
</dbReference>
<dbReference type="Gene3D" id="3.75.10.10">
    <property type="entry name" value="L-arginine/glycine Amidinotransferase, Chain A"/>
    <property type="match status" value="1"/>
</dbReference>
<accession>A0A0G4HLH3</accession>
<name>A0A0G4HLH3_9ALVE</name>
<keyword evidence="1" id="KW-0472">Membrane</keyword>
<reference evidence="2" key="1">
    <citation type="submission" date="2014-11" db="EMBL/GenBank/DDBJ databases">
        <authorList>
            <person name="Otto D Thomas"/>
            <person name="Naeem Raeece"/>
        </authorList>
    </citation>
    <scope>NUCLEOTIDE SEQUENCE</scope>
</reference>
<organism evidence="2">
    <name type="scientific">Chromera velia CCMP2878</name>
    <dbReference type="NCBI Taxonomy" id="1169474"/>
    <lineage>
        <taxon>Eukaryota</taxon>
        <taxon>Sar</taxon>
        <taxon>Alveolata</taxon>
        <taxon>Colpodellida</taxon>
        <taxon>Chromeraceae</taxon>
        <taxon>Chromera</taxon>
    </lineage>
</organism>
<evidence type="ECO:0000313" key="2">
    <source>
        <dbReference type="EMBL" id="CEM44936.1"/>
    </source>
</evidence>
<dbReference type="AlphaFoldDB" id="A0A0G4HLH3"/>